<keyword evidence="4" id="KW-1185">Reference proteome</keyword>
<proteinExistence type="inferred from homology"/>
<evidence type="ECO:0000256" key="1">
    <source>
        <dbReference type="ARBA" id="ARBA00008791"/>
    </source>
</evidence>
<evidence type="ECO:0000313" key="3">
    <source>
        <dbReference type="EMBL" id="RRJ82430.1"/>
    </source>
</evidence>
<dbReference type="RefSeq" id="WP_125016152.1">
    <property type="nucleotide sequence ID" value="NZ_QWEZ01000002.1"/>
</dbReference>
<dbReference type="Proteomes" id="UP000280792">
    <property type="component" value="Unassembled WGS sequence"/>
</dbReference>
<reference evidence="3 4" key="2">
    <citation type="submission" date="2018-12" db="EMBL/GenBank/DDBJ databases">
        <title>Simiduia agarivorans gen. nov., sp. nov., a marine, agarolytic bacterium isolated from shallow coastal water from Keelung, Taiwan.</title>
        <authorList>
            <person name="Shieh W.Y."/>
        </authorList>
    </citation>
    <scope>NUCLEOTIDE SEQUENCE [LARGE SCALE GENOMIC DNA]</scope>
    <source>
        <strain evidence="3 4">GTF-13</strain>
    </source>
</reference>
<evidence type="ECO:0000259" key="2">
    <source>
        <dbReference type="Pfam" id="PF00582"/>
    </source>
</evidence>
<reference evidence="3 4" key="1">
    <citation type="submission" date="2018-08" db="EMBL/GenBank/DDBJ databases">
        <authorList>
            <person name="Khan S.A."/>
        </authorList>
    </citation>
    <scope>NUCLEOTIDE SEQUENCE [LARGE SCALE GENOMIC DNA]</scope>
    <source>
        <strain evidence="3 4">GTF-13</strain>
    </source>
</reference>
<dbReference type="PRINTS" id="PR01438">
    <property type="entry name" value="UNVRSLSTRESS"/>
</dbReference>
<dbReference type="InterPro" id="IPR006016">
    <property type="entry name" value="UspA"/>
</dbReference>
<comment type="similarity">
    <text evidence="1">Belongs to the universal stress protein A family.</text>
</comment>
<dbReference type="EMBL" id="QWEZ01000002">
    <property type="protein sequence ID" value="RRJ82430.1"/>
    <property type="molecule type" value="Genomic_DNA"/>
</dbReference>
<comment type="caution">
    <text evidence="3">The sequence shown here is derived from an EMBL/GenBank/DDBJ whole genome shotgun (WGS) entry which is preliminary data.</text>
</comment>
<evidence type="ECO:0000313" key="4">
    <source>
        <dbReference type="Proteomes" id="UP000280792"/>
    </source>
</evidence>
<dbReference type="AlphaFoldDB" id="A0A3P3VI81"/>
<protein>
    <submittedName>
        <fullName evidence="3">Universal stress protein</fullName>
    </submittedName>
</protein>
<dbReference type="Pfam" id="PF00582">
    <property type="entry name" value="Usp"/>
    <property type="match status" value="2"/>
</dbReference>
<name>A0A3P3VI81_9GAMM</name>
<dbReference type="InterPro" id="IPR006015">
    <property type="entry name" value="Universal_stress_UspA"/>
</dbReference>
<feature type="domain" description="UspA" evidence="2">
    <location>
        <begin position="211"/>
        <end position="283"/>
    </location>
</feature>
<accession>A0A3P3VI81</accession>
<dbReference type="Gene3D" id="3.40.50.12370">
    <property type="match status" value="1"/>
</dbReference>
<gene>
    <name evidence="3" type="ORF">D0544_11165</name>
</gene>
<dbReference type="CDD" id="cd00293">
    <property type="entry name" value="USP-like"/>
    <property type="match status" value="2"/>
</dbReference>
<dbReference type="PANTHER" id="PTHR46268:SF6">
    <property type="entry name" value="UNIVERSAL STRESS PROTEIN UP12"/>
    <property type="match status" value="1"/>
</dbReference>
<dbReference type="PANTHER" id="PTHR46268">
    <property type="entry name" value="STRESS RESPONSE PROTEIN NHAX"/>
    <property type="match status" value="1"/>
</dbReference>
<feature type="domain" description="UspA" evidence="2">
    <location>
        <begin position="2"/>
        <end position="155"/>
    </location>
</feature>
<organism evidence="3 4">
    <name type="scientific">Aestuariirhabdus litorea</name>
    <dbReference type="NCBI Taxonomy" id="2528527"/>
    <lineage>
        <taxon>Bacteria</taxon>
        <taxon>Pseudomonadati</taxon>
        <taxon>Pseudomonadota</taxon>
        <taxon>Gammaproteobacteria</taxon>
        <taxon>Oceanospirillales</taxon>
        <taxon>Aestuariirhabdaceae</taxon>
        <taxon>Aestuariirhabdus</taxon>
    </lineage>
</organism>
<sequence>MTHITACIDGSAISGSVCDAAAWASTCLEVPLTLLHALEKPHTPAKEDLSGAIGLGSREQLLDELTRLDEQRARLALEHGRHLLEEARARAQALGASEVLLSQRHGALLETLLECETNTRLFVMGRLGHDHDINARALGAHFESVVRALHTPILVTVGEFTPPSRYLIAYDGSDSANQAIQRIASSPLLKSMQGILVMVDSDTDSHRSCLQQATARLLETGHQVEGLLLEGSLQEQLDRVRREQEIELMVMGAYGHSRLRELFVGSNTSRLVSNSGVPLLLLR</sequence>
<dbReference type="SUPFAM" id="SSF52402">
    <property type="entry name" value="Adenine nucleotide alpha hydrolases-like"/>
    <property type="match status" value="2"/>
</dbReference>